<reference evidence="1" key="1">
    <citation type="submission" date="2018-10" db="EMBL/GenBank/DDBJ databases">
        <title>Schaedlerella arabinophila gen. nov. sp. nov., isolated from the mouse intestinal tract and comparative analysis with the genome of the closely related altered Schaedler flora strain ASF502.</title>
        <authorList>
            <person name="Miyake S."/>
            <person name="Soh M."/>
            <person name="Seedorf H."/>
        </authorList>
    </citation>
    <scope>NUCLEOTIDE SEQUENCE [LARGE SCALE GENOMIC DNA]</scope>
    <source>
        <strain evidence="1">DSM 106076</strain>
    </source>
</reference>
<name>A0A426DEP9_9FIRM</name>
<dbReference type="InterPro" id="IPR009702">
    <property type="entry name" value="DUF1284"/>
</dbReference>
<accession>A0A426DEP9</accession>
<dbReference type="RefSeq" id="WP_125126936.1">
    <property type="nucleotide sequence ID" value="NZ_RHJS01000002.1"/>
</dbReference>
<evidence type="ECO:0000313" key="1">
    <source>
        <dbReference type="EMBL" id="RRK31215.1"/>
    </source>
</evidence>
<keyword evidence="2" id="KW-1185">Reference proteome</keyword>
<evidence type="ECO:0000313" key="2">
    <source>
        <dbReference type="Proteomes" id="UP000274920"/>
    </source>
</evidence>
<sequence length="134" mass="15683">MDLRPHHLLCTQGYSGKGYSSEFVENMNQITRKLRSREPVKVRLTCSTDDLCAKCPNMLGTDLCSTNDKVKRFDRKVMEYFHLEEKEYIYQELVEKIREEMTPQMLSDICDGCSWYPVSACREKILGEKWKAEG</sequence>
<protein>
    <submittedName>
        <fullName evidence="1">DUF1284 domain-containing protein</fullName>
    </submittedName>
</protein>
<gene>
    <name evidence="1" type="ORF">EBB54_07430</name>
</gene>
<organism evidence="1 2">
    <name type="scientific">Schaedlerella arabinosiphila</name>
    <dbReference type="NCBI Taxonomy" id="2044587"/>
    <lineage>
        <taxon>Bacteria</taxon>
        <taxon>Bacillati</taxon>
        <taxon>Bacillota</taxon>
        <taxon>Clostridia</taxon>
        <taxon>Lachnospirales</taxon>
        <taxon>Lachnospiraceae</taxon>
        <taxon>Schaedlerella</taxon>
    </lineage>
</organism>
<dbReference type="Pfam" id="PF06935">
    <property type="entry name" value="DUF1284"/>
    <property type="match status" value="1"/>
</dbReference>
<proteinExistence type="predicted"/>
<dbReference type="AlphaFoldDB" id="A0A426DEP9"/>
<comment type="caution">
    <text evidence="1">The sequence shown here is derived from an EMBL/GenBank/DDBJ whole genome shotgun (WGS) entry which is preliminary data.</text>
</comment>
<dbReference type="Proteomes" id="UP000274920">
    <property type="component" value="Unassembled WGS sequence"/>
</dbReference>
<dbReference type="EMBL" id="RHJS01000002">
    <property type="protein sequence ID" value="RRK31215.1"/>
    <property type="molecule type" value="Genomic_DNA"/>
</dbReference>